<dbReference type="Proteomes" id="UP001501725">
    <property type="component" value="Unassembled WGS sequence"/>
</dbReference>
<sequence length="548" mass="61421">MSNASENLTADALKLTEEILADWPRAAEVVFGVYLDEEQQAILHSVQHNPKTIVKSGTARGKDFITAVACCCFLYFTPEWSEQGELTGNTKVAMTAPTGRQVENIMYPEVVRLINRARARGFDLPGRLVGSDVRMPDKEWFLTGFKADEHQQEAWTGFHAVNVMFAVTEASGIPEEVFTAIEGNLQGNSRLLLVFNDNSGTGYAASAMRKKGWKAFRLDSLNAPNVVNHARMRRGELTKAECKRLEIPGQVDWNWVDGRVRDWCTVITPEDFREEEGDFWWENEDGKHCYRPNDPFRVKVRGMAPKVASGALVPPEWVELAQQRWVEHQANGFPLLPALRLGVDVAGWGRDNSAFVPRRGSWVGPIDMIRSGGTTNHMQVAGRIKATLAAETDAASGKTAQAFIDTIGEGAGVFSRLEEQAVKGVFSVKFSEGTEGAKWHEQDLTDATGCYRFLNMRAYLFWRIREFLNPAGKEKGMLPPDTELAEELLQITWFFRSDGTIQIEKKDEIKKRLGRSPDKADGLANTFYPVPDVDPTQKPKKNLANFFR</sequence>
<dbReference type="Gene3D" id="3.30.420.240">
    <property type="match status" value="1"/>
</dbReference>
<reference evidence="3" key="1">
    <citation type="journal article" date="2019" name="Int. J. Syst. Evol. Microbiol.">
        <title>The Global Catalogue of Microorganisms (GCM) 10K type strain sequencing project: providing services to taxonomists for standard genome sequencing and annotation.</title>
        <authorList>
            <consortium name="The Broad Institute Genomics Platform"/>
            <consortium name="The Broad Institute Genome Sequencing Center for Infectious Disease"/>
            <person name="Wu L."/>
            <person name="Ma J."/>
        </authorList>
    </citation>
    <scope>NUCLEOTIDE SEQUENCE [LARGE SCALE GENOMIC DNA]</scope>
    <source>
        <strain evidence="3">JCM 17919</strain>
    </source>
</reference>
<evidence type="ECO:0000256" key="1">
    <source>
        <dbReference type="SAM" id="MobiDB-lite"/>
    </source>
</evidence>
<dbReference type="RefSeq" id="WP_345255273.1">
    <property type="nucleotide sequence ID" value="NZ_BAABGY010000007.1"/>
</dbReference>
<name>A0ABP8GR57_9BACT</name>
<protein>
    <submittedName>
        <fullName evidence="2">DEAD/DEAH box helicase family protein</fullName>
    </submittedName>
</protein>
<organism evidence="2 3">
    <name type="scientific">Flaviaesturariibacter amylovorans</name>
    <dbReference type="NCBI Taxonomy" id="1084520"/>
    <lineage>
        <taxon>Bacteria</taxon>
        <taxon>Pseudomonadati</taxon>
        <taxon>Bacteroidota</taxon>
        <taxon>Chitinophagia</taxon>
        <taxon>Chitinophagales</taxon>
        <taxon>Chitinophagaceae</taxon>
        <taxon>Flaviaestuariibacter</taxon>
    </lineage>
</organism>
<feature type="region of interest" description="Disordered" evidence="1">
    <location>
        <begin position="514"/>
        <end position="548"/>
    </location>
</feature>
<keyword evidence="2" id="KW-0067">ATP-binding</keyword>
<keyword evidence="3" id="KW-1185">Reference proteome</keyword>
<accession>A0ABP8GR57</accession>
<comment type="caution">
    <text evidence="2">The sequence shown here is derived from an EMBL/GenBank/DDBJ whole genome shotgun (WGS) entry which is preliminary data.</text>
</comment>
<evidence type="ECO:0000313" key="3">
    <source>
        <dbReference type="Proteomes" id="UP001501725"/>
    </source>
</evidence>
<proteinExistence type="predicted"/>
<keyword evidence="2" id="KW-0347">Helicase</keyword>
<dbReference type="GO" id="GO:0004386">
    <property type="term" value="F:helicase activity"/>
    <property type="evidence" value="ECO:0007669"/>
    <property type="project" value="UniProtKB-KW"/>
</dbReference>
<dbReference type="EMBL" id="BAABGY010000007">
    <property type="protein sequence ID" value="GAA4328480.1"/>
    <property type="molecule type" value="Genomic_DNA"/>
</dbReference>
<keyword evidence="2" id="KW-0547">Nucleotide-binding</keyword>
<gene>
    <name evidence="2" type="ORF">GCM10023184_18380</name>
</gene>
<evidence type="ECO:0000313" key="2">
    <source>
        <dbReference type="EMBL" id="GAA4328480.1"/>
    </source>
</evidence>
<keyword evidence="2" id="KW-0378">Hydrolase</keyword>